<dbReference type="SUPFAM" id="SSF56112">
    <property type="entry name" value="Protein kinase-like (PK-like)"/>
    <property type="match status" value="1"/>
</dbReference>
<dbReference type="InterPro" id="IPR002575">
    <property type="entry name" value="Aminoglycoside_PTrfase"/>
</dbReference>
<evidence type="ECO:0000313" key="3">
    <source>
        <dbReference type="Proteomes" id="UP000183642"/>
    </source>
</evidence>
<dbReference type="Pfam" id="PF01636">
    <property type="entry name" value="APH"/>
    <property type="match status" value="1"/>
</dbReference>
<accession>A0A1I5CYZ6</accession>
<keyword evidence="3" id="KW-1185">Reference proteome</keyword>
<dbReference type="InterPro" id="IPR011009">
    <property type="entry name" value="Kinase-like_dom_sf"/>
</dbReference>
<evidence type="ECO:0000313" key="2">
    <source>
        <dbReference type="EMBL" id="SFN92143.1"/>
    </source>
</evidence>
<dbReference type="Proteomes" id="UP000183642">
    <property type="component" value="Unassembled WGS sequence"/>
</dbReference>
<name>A0A1I5CYZ6_9ACTN</name>
<dbReference type="OrthoDB" id="236897at2"/>
<dbReference type="RefSeq" id="WP_075012015.1">
    <property type="nucleotide sequence ID" value="NZ_FOWE01000001.1"/>
</dbReference>
<keyword evidence="2" id="KW-0808">Transferase</keyword>
<feature type="domain" description="Aminoglycoside phosphotransferase" evidence="1">
    <location>
        <begin position="130"/>
        <end position="180"/>
    </location>
</feature>
<dbReference type="EMBL" id="FOWE01000001">
    <property type="protein sequence ID" value="SFN92143.1"/>
    <property type="molecule type" value="Genomic_DNA"/>
</dbReference>
<sequence>MREVTGTAGTADEVPLVGGTANRGQVVRVGDTVRRPRRDTTAATHALLRHLADVGFTGAPRVLGVDGRGREVLSYVPGTAVTPPYPAWALTDDALVSVAHLLRDYHRAVSTFDPAGHVWPPHPPSPFSGELVTHNDVNLDNVVFRDGRAAALIDFDLASPGSRVWDVAGAARLWAPLRPDRHIGDARRGRALGRFRLFADAYGLTAADREQVVTAVLHNHDWSYDIVGTAAAGGHAAFSDYWANGAMVRARETRQWYVENGDALRRALT</sequence>
<dbReference type="Gene3D" id="3.90.1200.10">
    <property type="match status" value="1"/>
</dbReference>
<protein>
    <submittedName>
        <fullName evidence="2">Phosphotransferase enzyme family protein</fullName>
    </submittedName>
</protein>
<dbReference type="GO" id="GO:0016740">
    <property type="term" value="F:transferase activity"/>
    <property type="evidence" value="ECO:0007669"/>
    <property type="project" value="UniProtKB-KW"/>
</dbReference>
<gene>
    <name evidence="2" type="ORF">SAMN05660359_00657</name>
</gene>
<proteinExistence type="predicted"/>
<dbReference type="AlphaFoldDB" id="A0A1I5CYZ6"/>
<organism evidence="2 3">
    <name type="scientific">Geodermatophilus obscurus</name>
    <dbReference type="NCBI Taxonomy" id="1861"/>
    <lineage>
        <taxon>Bacteria</taxon>
        <taxon>Bacillati</taxon>
        <taxon>Actinomycetota</taxon>
        <taxon>Actinomycetes</taxon>
        <taxon>Geodermatophilales</taxon>
        <taxon>Geodermatophilaceae</taxon>
        <taxon>Geodermatophilus</taxon>
    </lineage>
</organism>
<reference evidence="3" key="1">
    <citation type="submission" date="2016-10" db="EMBL/GenBank/DDBJ databases">
        <authorList>
            <person name="Varghese N."/>
            <person name="Submissions S."/>
        </authorList>
    </citation>
    <scope>NUCLEOTIDE SEQUENCE [LARGE SCALE GENOMIC DNA]</scope>
    <source>
        <strain evidence="3">DSM 43161</strain>
    </source>
</reference>
<evidence type="ECO:0000259" key="1">
    <source>
        <dbReference type="Pfam" id="PF01636"/>
    </source>
</evidence>